<keyword evidence="4" id="KW-1185">Reference proteome</keyword>
<gene>
    <name evidence="3" type="ORF">B0I35DRAFT_230980</name>
</gene>
<evidence type="ECO:0000313" key="4">
    <source>
        <dbReference type="Proteomes" id="UP000813444"/>
    </source>
</evidence>
<protein>
    <submittedName>
        <fullName evidence="3">Uncharacterized protein</fullName>
    </submittedName>
</protein>
<dbReference type="EMBL" id="JAGPNK010000006">
    <property type="protein sequence ID" value="KAH7320190.1"/>
    <property type="molecule type" value="Genomic_DNA"/>
</dbReference>
<evidence type="ECO:0000313" key="3">
    <source>
        <dbReference type="EMBL" id="KAH7320190.1"/>
    </source>
</evidence>
<feature type="transmembrane region" description="Helical" evidence="1">
    <location>
        <begin position="92"/>
        <end position="108"/>
    </location>
</feature>
<sequence length="195" mass="22073">MSSAGLLVHLFFAHSFLFPFMYLLPNAAMPFNPPTCMAEPFCRAWRDENAAMLQLHDLSLHFRFLSLSLSSPIYQGQDVRTGASIRTPSPKAGSVFFISLFLLCFLAAHKYQKFNGYRLEIQASLSLLPFFLKRISQNIRLYRQKPLLNVRSLESCLMCARDMPESWVLVRGTSIGSATVDDEIGLPCSTPRRCL</sequence>
<keyword evidence="1" id="KW-0472">Membrane</keyword>
<evidence type="ECO:0000256" key="2">
    <source>
        <dbReference type="SAM" id="SignalP"/>
    </source>
</evidence>
<feature type="chain" id="PRO_5035461477" evidence="2">
    <location>
        <begin position="29"/>
        <end position="195"/>
    </location>
</feature>
<organism evidence="3 4">
    <name type="scientific">Stachybotrys elegans</name>
    <dbReference type="NCBI Taxonomy" id="80388"/>
    <lineage>
        <taxon>Eukaryota</taxon>
        <taxon>Fungi</taxon>
        <taxon>Dikarya</taxon>
        <taxon>Ascomycota</taxon>
        <taxon>Pezizomycotina</taxon>
        <taxon>Sordariomycetes</taxon>
        <taxon>Hypocreomycetidae</taxon>
        <taxon>Hypocreales</taxon>
        <taxon>Stachybotryaceae</taxon>
        <taxon>Stachybotrys</taxon>
    </lineage>
</organism>
<dbReference type="AlphaFoldDB" id="A0A8K0SYC1"/>
<evidence type="ECO:0000256" key="1">
    <source>
        <dbReference type="SAM" id="Phobius"/>
    </source>
</evidence>
<name>A0A8K0SYC1_9HYPO</name>
<accession>A0A8K0SYC1</accession>
<reference evidence="3" key="1">
    <citation type="journal article" date="2021" name="Nat. Commun.">
        <title>Genetic determinants of endophytism in the Arabidopsis root mycobiome.</title>
        <authorList>
            <person name="Mesny F."/>
            <person name="Miyauchi S."/>
            <person name="Thiergart T."/>
            <person name="Pickel B."/>
            <person name="Atanasova L."/>
            <person name="Karlsson M."/>
            <person name="Huettel B."/>
            <person name="Barry K.W."/>
            <person name="Haridas S."/>
            <person name="Chen C."/>
            <person name="Bauer D."/>
            <person name="Andreopoulos W."/>
            <person name="Pangilinan J."/>
            <person name="LaButti K."/>
            <person name="Riley R."/>
            <person name="Lipzen A."/>
            <person name="Clum A."/>
            <person name="Drula E."/>
            <person name="Henrissat B."/>
            <person name="Kohler A."/>
            <person name="Grigoriev I.V."/>
            <person name="Martin F.M."/>
            <person name="Hacquard S."/>
        </authorList>
    </citation>
    <scope>NUCLEOTIDE SEQUENCE</scope>
    <source>
        <strain evidence="3">MPI-CAGE-CH-0235</strain>
    </source>
</reference>
<feature type="signal peptide" evidence="2">
    <location>
        <begin position="1"/>
        <end position="28"/>
    </location>
</feature>
<dbReference type="Proteomes" id="UP000813444">
    <property type="component" value="Unassembled WGS sequence"/>
</dbReference>
<keyword evidence="1" id="KW-0812">Transmembrane</keyword>
<keyword evidence="1" id="KW-1133">Transmembrane helix</keyword>
<comment type="caution">
    <text evidence="3">The sequence shown here is derived from an EMBL/GenBank/DDBJ whole genome shotgun (WGS) entry which is preliminary data.</text>
</comment>
<keyword evidence="2" id="KW-0732">Signal</keyword>
<proteinExistence type="predicted"/>